<gene>
    <name evidence="7" type="ordered locus">Avin_26600</name>
</gene>
<reference evidence="7 8" key="1">
    <citation type="journal article" date="2009" name="J. Bacteriol.">
        <title>Genome sequence of Azotobacter vinelandii, an obligate aerobe specialized to support diverse anaerobic metabolic processes.</title>
        <authorList>
            <person name="Setubal J.C."/>
            <person name="dos Santos P."/>
            <person name="Goldman B.S."/>
            <person name="Ertesvag H."/>
            <person name="Espin G."/>
            <person name="Rubio L.M."/>
            <person name="Valla S."/>
            <person name="Almeida N.F."/>
            <person name="Balasubramanian D."/>
            <person name="Cromes L."/>
            <person name="Curatti L."/>
            <person name="Du Z."/>
            <person name="Godsy E."/>
            <person name="Goodner B."/>
            <person name="Hellner-Burris K."/>
            <person name="Hernandez J.A."/>
            <person name="Houmiel K."/>
            <person name="Imperial J."/>
            <person name="Kennedy C."/>
            <person name="Larson T.J."/>
            <person name="Latreille P."/>
            <person name="Ligon L.S."/>
            <person name="Lu J."/>
            <person name="Maerk M."/>
            <person name="Miller N.M."/>
            <person name="Norton S."/>
            <person name="O'Carroll I.P."/>
            <person name="Paulsen I."/>
            <person name="Raulfs E.C."/>
            <person name="Roemer R."/>
            <person name="Rosser J."/>
            <person name="Segura D."/>
            <person name="Slater S."/>
            <person name="Stricklin S.L."/>
            <person name="Studholme D.J."/>
            <person name="Sun J."/>
            <person name="Viana C.J."/>
            <person name="Wallin E."/>
            <person name="Wang B."/>
            <person name="Wheeler C."/>
            <person name="Zhu H."/>
            <person name="Dean D.R."/>
            <person name="Dixon R."/>
            <person name="Wood D."/>
        </authorList>
    </citation>
    <scope>NUCLEOTIDE SEQUENCE [LARGE SCALE GENOMIC DNA]</scope>
    <source>
        <strain evidence="8">DJ / ATCC BAA-1303</strain>
    </source>
</reference>
<dbReference type="InterPro" id="IPR006531">
    <property type="entry name" value="Gp5/Vgr_OB"/>
</dbReference>
<keyword evidence="3" id="KW-0964">Secreted</keyword>
<dbReference type="InterPro" id="IPR050708">
    <property type="entry name" value="T6SS_VgrG/RHS"/>
</dbReference>
<evidence type="ECO:0000256" key="4">
    <source>
        <dbReference type="SAM" id="MobiDB-lite"/>
    </source>
</evidence>
<comment type="similarity">
    <text evidence="2">Belongs to the VgrG protein family.</text>
</comment>
<dbReference type="PANTHER" id="PTHR32305">
    <property type="match status" value="1"/>
</dbReference>
<dbReference type="GO" id="GO:0005576">
    <property type="term" value="C:extracellular region"/>
    <property type="evidence" value="ECO:0007669"/>
    <property type="project" value="UniProtKB-SubCell"/>
</dbReference>
<dbReference type="EnsemblBacteria" id="ACO78836">
    <property type="protein sequence ID" value="ACO78836"/>
    <property type="gene ID" value="Avin_26600"/>
</dbReference>
<feature type="region of interest" description="Disordered" evidence="4">
    <location>
        <begin position="659"/>
        <end position="687"/>
    </location>
</feature>
<dbReference type="AlphaFoldDB" id="C1DJR7"/>
<dbReference type="SUPFAM" id="SSF69349">
    <property type="entry name" value="Phage fibre proteins"/>
    <property type="match status" value="1"/>
</dbReference>
<feature type="domain" description="Gp5/Type VI secretion system Vgr protein OB-fold" evidence="5">
    <location>
        <begin position="383"/>
        <end position="450"/>
    </location>
</feature>
<evidence type="ECO:0000256" key="1">
    <source>
        <dbReference type="ARBA" id="ARBA00004613"/>
    </source>
</evidence>
<name>C1DJR7_AZOVD</name>
<dbReference type="Proteomes" id="UP000002424">
    <property type="component" value="Chromosome"/>
</dbReference>
<dbReference type="HOGENOM" id="CLU_004121_7_3_6"/>
<dbReference type="SUPFAM" id="SSF69255">
    <property type="entry name" value="gp5 N-terminal domain-like"/>
    <property type="match status" value="1"/>
</dbReference>
<feature type="domain" description="Gp5/Type VI secretion system Vgr C-terminal trimerisation" evidence="6">
    <location>
        <begin position="467"/>
        <end position="525"/>
    </location>
</feature>
<dbReference type="InterPro" id="IPR017847">
    <property type="entry name" value="T6SS_RhsGE_Vgr_subset"/>
</dbReference>
<dbReference type="InterPro" id="IPR006533">
    <property type="entry name" value="T6SS_Vgr_RhsGE"/>
</dbReference>
<dbReference type="Gene3D" id="2.30.110.50">
    <property type="match status" value="1"/>
</dbReference>
<feature type="compositionally biased region" description="Basic and acidic residues" evidence="4">
    <location>
        <begin position="659"/>
        <end position="674"/>
    </location>
</feature>
<dbReference type="OrthoDB" id="9762420at2"/>
<evidence type="ECO:0000313" key="7">
    <source>
        <dbReference type="EMBL" id="ACO78836.1"/>
    </source>
</evidence>
<dbReference type="InterPro" id="IPR054030">
    <property type="entry name" value="Gp5_Vgr_C"/>
</dbReference>
<evidence type="ECO:0000256" key="3">
    <source>
        <dbReference type="ARBA" id="ARBA00022525"/>
    </source>
</evidence>
<proteinExistence type="inferred from homology"/>
<dbReference type="GeneID" id="88185802"/>
<evidence type="ECO:0000259" key="5">
    <source>
        <dbReference type="Pfam" id="PF04717"/>
    </source>
</evidence>
<dbReference type="STRING" id="322710.Avin_26600"/>
<evidence type="ECO:0000313" key="8">
    <source>
        <dbReference type="Proteomes" id="UP000002424"/>
    </source>
</evidence>
<dbReference type="Pfam" id="PF22178">
    <property type="entry name" value="Gp5_trimer_C"/>
    <property type="match status" value="1"/>
</dbReference>
<dbReference type="Pfam" id="PF04717">
    <property type="entry name" value="Phage_base_V"/>
    <property type="match status" value="1"/>
</dbReference>
<dbReference type="NCBIfam" id="TIGR01646">
    <property type="entry name" value="vgr_GE"/>
    <property type="match status" value="1"/>
</dbReference>
<dbReference type="RefSeq" id="WP_012701227.1">
    <property type="nucleotide sequence ID" value="NC_012560.1"/>
</dbReference>
<dbReference type="NCBIfam" id="TIGR03361">
    <property type="entry name" value="VI_Rhs_Vgr"/>
    <property type="match status" value="1"/>
</dbReference>
<protein>
    <submittedName>
        <fullName evidence="7">Rhs element Vgr protein</fullName>
    </submittedName>
</protein>
<organism evidence="7 8">
    <name type="scientific">Azotobacter vinelandii (strain DJ / ATCC BAA-1303)</name>
    <dbReference type="NCBI Taxonomy" id="322710"/>
    <lineage>
        <taxon>Bacteria</taxon>
        <taxon>Pseudomonadati</taxon>
        <taxon>Pseudomonadota</taxon>
        <taxon>Gammaproteobacteria</taxon>
        <taxon>Pseudomonadales</taxon>
        <taxon>Pseudomonadaceae</taxon>
        <taxon>Azotobacter</taxon>
    </lineage>
</organism>
<dbReference type="KEGG" id="avn:Avin_26600"/>
<dbReference type="SUPFAM" id="SSF69279">
    <property type="entry name" value="Phage tail proteins"/>
    <property type="match status" value="2"/>
</dbReference>
<evidence type="ECO:0000256" key="2">
    <source>
        <dbReference type="ARBA" id="ARBA00005558"/>
    </source>
</evidence>
<dbReference type="Gene3D" id="3.55.50.10">
    <property type="entry name" value="Baseplate protein-like domains"/>
    <property type="match status" value="1"/>
</dbReference>
<dbReference type="Gene3D" id="4.10.220.110">
    <property type="match status" value="1"/>
</dbReference>
<dbReference type="EMBL" id="CP001157">
    <property type="protein sequence ID" value="ACO78836.1"/>
    <property type="molecule type" value="Genomic_DNA"/>
</dbReference>
<dbReference type="Gene3D" id="2.40.50.230">
    <property type="entry name" value="Gp5 N-terminal domain"/>
    <property type="match status" value="1"/>
</dbReference>
<accession>C1DJR7</accession>
<dbReference type="PANTHER" id="PTHR32305:SF15">
    <property type="entry name" value="PROTEIN RHSA-RELATED"/>
    <property type="match status" value="1"/>
</dbReference>
<keyword evidence="8" id="KW-1185">Reference proteome</keyword>
<dbReference type="InterPro" id="IPR037026">
    <property type="entry name" value="Vgr_OB-fold_dom_sf"/>
</dbReference>
<dbReference type="eggNOG" id="COG3501">
    <property type="taxonomic scope" value="Bacteria"/>
</dbReference>
<evidence type="ECO:0000259" key="6">
    <source>
        <dbReference type="Pfam" id="PF22178"/>
    </source>
</evidence>
<dbReference type="Pfam" id="PF05954">
    <property type="entry name" value="Phage_GPD"/>
    <property type="match status" value="1"/>
</dbReference>
<comment type="subcellular location">
    <subcellularLocation>
        <location evidence="1">Secreted</location>
    </subcellularLocation>
</comment>
<sequence>MDRNVKVHSVLGEDVLLFRAMTGTETLSQLFRFEVELLAESHSLSLKTLLGSALTLEIATRDEGVRYLNGLVTRCELFGREDRTARLYRYRATVRPWLWLLSRNRDCRIFQEQSVPEIVQAIFAKYSSLTVELSLTGTYRQWGYCVQYQESDFSFVSRLLEHEGIYYYFRHELGSHTLVLVDDIETHETFAGYESIPFFAADRLVAVQEECIDIYRVSEEMASGSYIGDDYNFTAPKSLMRALLSNPAEHEHSDAEVYEWLTGYRDYGEAAHYTRIRLEELQTRRELDEGHAIARGLAPGYRFTLRNCPREEANRDYLVVSVTYHLKEPGYASNPEPARYDFDFVTQPVSLPFRPRRITPKPRPHGPQTAVVVGPEGEEIWTDEYGRVKVQFHWDRYGQMNEESSCWIRVASSWAGSTFGGIYIPRIGQEVIVDFIGGEIDRPIVIGSTYNADQMPPFELPLNSSQSGIVTRTLEGTPVNGNFFYFEDRAGEELVRIKAERDHDTEVLNDTNHFTVKTHSLTVGDLEIAVGDDGGGATSNTINQPLSVAGGGNFNVRTVNITIRSAVNIDISAIKVGVAGVNTSLDGVKVAIVGVNTVYNGATFIRNETIKKEHNFYKSESTHLEHKESHAVEEKGTLRRIRYNLVNFSSGTFRADYQKKKDDAKQKARDELKKKIGSPQLPPGTAI</sequence>